<keyword evidence="6" id="KW-1185">Reference proteome</keyword>
<evidence type="ECO:0000256" key="1">
    <source>
        <dbReference type="ARBA" id="ARBA00022741"/>
    </source>
</evidence>
<dbReference type="Gene3D" id="3.30.1360.40">
    <property type="match status" value="1"/>
</dbReference>
<keyword evidence="2" id="KW-0378">Hydrolase</keyword>
<dbReference type="SUPFAM" id="SSF160467">
    <property type="entry name" value="PH0987 N-terminal domain-like"/>
    <property type="match status" value="1"/>
</dbReference>
<dbReference type="InterPro" id="IPR010016">
    <property type="entry name" value="PxpB"/>
</dbReference>
<protein>
    <recommendedName>
        <fullName evidence="4">Carboxyltransferase domain-containing protein</fullName>
    </recommendedName>
</protein>
<dbReference type="Pfam" id="PF02682">
    <property type="entry name" value="CT_C_D"/>
    <property type="match status" value="1"/>
</dbReference>
<dbReference type="GO" id="GO:0005524">
    <property type="term" value="F:ATP binding"/>
    <property type="evidence" value="ECO:0007669"/>
    <property type="project" value="UniProtKB-KW"/>
</dbReference>
<evidence type="ECO:0000313" key="6">
    <source>
        <dbReference type="Proteomes" id="UP000444960"/>
    </source>
</evidence>
<evidence type="ECO:0000256" key="2">
    <source>
        <dbReference type="ARBA" id="ARBA00022801"/>
    </source>
</evidence>
<dbReference type="Proteomes" id="UP000444960">
    <property type="component" value="Unassembled WGS sequence"/>
</dbReference>
<comment type="caution">
    <text evidence="5">The sequence shown here is derived from an EMBL/GenBank/DDBJ whole genome shotgun (WGS) entry which is preliminary data.</text>
</comment>
<organism evidence="5 6">
    <name type="scientific">Gordonia spumicola</name>
    <dbReference type="NCBI Taxonomy" id="589161"/>
    <lineage>
        <taxon>Bacteria</taxon>
        <taxon>Bacillati</taxon>
        <taxon>Actinomycetota</taxon>
        <taxon>Actinomycetes</taxon>
        <taxon>Mycobacteriales</taxon>
        <taxon>Gordoniaceae</taxon>
        <taxon>Gordonia</taxon>
    </lineage>
</organism>
<evidence type="ECO:0000256" key="3">
    <source>
        <dbReference type="ARBA" id="ARBA00022840"/>
    </source>
</evidence>
<dbReference type="AlphaFoldDB" id="A0A7I9VEF3"/>
<reference evidence="6" key="1">
    <citation type="submission" date="2019-06" db="EMBL/GenBank/DDBJ databases">
        <title>Gordonia isolated from sludge of a wastewater treatment plant.</title>
        <authorList>
            <person name="Tamura T."/>
            <person name="Aoyama K."/>
            <person name="Kang Y."/>
            <person name="Saito S."/>
            <person name="Akiyama N."/>
            <person name="Yazawa K."/>
            <person name="Gonoi T."/>
            <person name="Mikami Y."/>
        </authorList>
    </citation>
    <scope>NUCLEOTIDE SEQUENCE [LARGE SCALE GENOMIC DNA]</scope>
    <source>
        <strain evidence="6">NBRC 107696</strain>
    </source>
</reference>
<proteinExistence type="predicted"/>
<dbReference type="EMBL" id="BJOV01000005">
    <property type="protein sequence ID" value="GEE03665.1"/>
    <property type="molecule type" value="Genomic_DNA"/>
</dbReference>
<dbReference type="RefSeq" id="WP_228461667.1">
    <property type="nucleotide sequence ID" value="NZ_BJOV01000005.1"/>
</dbReference>
<dbReference type="PANTHER" id="PTHR34698:SF2">
    <property type="entry name" value="5-OXOPROLINASE SUBUNIT B"/>
    <property type="match status" value="1"/>
</dbReference>
<keyword evidence="3" id="KW-0067">ATP-binding</keyword>
<dbReference type="GO" id="GO:0016787">
    <property type="term" value="F:hydrolase activity"/>
    <property type="evidence" value="ECO:0007669"/>
    <property type="project" value="UniProtKB-KW"/>
</dbReference>
<sequence length="325" mass="36663">MPTNPAILSGLQPSPHRPAVAIRQAGDRQLLVEYGPMKADLHLNFRVQALWQILKDSPIDGVVDSAPGFRSLLITFDPARTSRSRVIAEIAAREQSAPDIIHLTLPSREVVLPIAFDDSRTREAVSRYRTDTRDDAPNVSGGDNIDYIVRYNGFDDREEFISTFLATTWWNGLMGYFPGLPSLFSMDPRTQLTVPKYNPARMWTPEGAVALGGPCVVMYPMEAPGSYQLFGRSIPMRATFDSPRAGESAEERNLLRVGDRVRFRRVTEEELFELRLEVFENRYRYDIVDSEFAVSEYAADVKRHRGEIETVARRRADAAALVEVP</sequence>
<feature type="domain" description="Carboxyltransferase" evidence="4">
    <location>
        <begin position="20"/>
        <end position="255"/>
    </location>
</feature>
<evidence type="ECO:0000259" key="4">
    <source>
        <dbReference type="SMART" id="SM00796"/>
    </source>
</evidence>
<gene>
    <name evidence="5" type="ORF">nbrc107696_41110</name>
</gene>
<dbReference type="InterPro" id="IPR003833">
    <property type="entry name" value="CT_C_D"/>
</dbReference>
<dbReference type="SMART" id="SM00796">
    <property type="entry name" value="AHS1"/>
    <property type="match status" value="1"/>
</dbReference>
<dbReference type="Gene3D" id="2.40.100.10">
    <property type="entry name" value="Cyclophilin-like"/>
    <property type="match status" value="1"/>
</dbReference>
<dbReference type="InterPro" id="IPR029000">
    <property type="entry name" value="Cyclophilin-like_dom_sf"/>
</dbReference>
<dbReference type="SUPFAM" id="SSF50891">
    <property type="entry name" value="Cyclophilin-like"/>
    <property type="match status" value="1"/>
</dbReference>
<keyword evidence="1" id="KW-0547">Nucleotide-binding</keyword>
<dbReference type="PANTHER" id="PTHR34698">
    <property type="entry name" value="5-OXOPROLINASE SUBUNIT B"/>
    <property type="match status" value="1"/>
</dbReference>
<name>A0A7I9VEF3_9ACTN</name>
<evidence type="ECO:0000313" key="5">
    <source>
        <dbReference type="EMBL" id="GEE03665.1"/>
    </source>
</evidence>
<accession>A0A7I9VEF3</accession>